<evidence type="ECO:0000256" key="1">
    <source>
        <dbReference type="ARBA" id="ARBA00022884"/>
    </source>
</evidence>
<dbReference type="GO" id="GO:0005737">
    <property type="term" value="C:cytoplasm"/>
    <property type="evidence" value="ECO:0007669"/>
    <property type="project" value="UniProtKB-ARBA"/>
</dbReference>
<dbReference type="Gene3D" id="1.10.10.10">
    <property type="entry name" value="Winged helix-like DNA-binding domain superfamily/Winged helix DNA-binding domain"/>
    <property type="match status" value="1"/>
</dbReference>
<dbReference type="EMBL" id="LR862133">
    <property type="protein sequence ID" value="CAD1838767.1"/>
    <property type="molecule type" value="Genomic_DNA"/>
</dbReference>
<dbReference type="InterPro" id="IPR006630">
    <property type="entry name" value="La_HTH"/>
</dbReference>
<dbReference type="SUPFAM" id="SSF46785">
    <property type="entry name" value="Winged helix' DNA-binding domain"/>
    <property type="match status" value="1"/>
</dbReference>
<accession>A0A6V7Q769</accession>
<dbReference type="PANTHER" id="PTHR22792:SF132">
    <property type="entry name" value="LA-RELATED PROTEIN 1"/>
    <property type="match status" value="1"/>
</dbReference>
<name>A0A6V7Q769_ANACO</name>
<dbReference type="PANTHER" id="PTHR22792">
    <property type="entry name" value="LUPUS LA PROTEIN-RELATED"/>
    <property type="match status" value="1"/>
</dbReference>
<protein>
    <recommendedName>
        <fullName evidence="3">HTH La-type RNA-binding domain-containing protein</fullName>
    </recommendedName>
</protein>
<gene>
    <name evidence="4" type="ORF">CB5_LOCUS21978</name>
</gene>
<dbReference type="InterPro" id="IPR036390">
    <property type="entry name" value="WH_DNA-bd_sf"/>
</dbReference>
<proteinExistence type="predicted"/>
<feature type="domain" description="HTH La-type RNA-binding" evidence="3">
    <location>
        <begin position="70"/>
        <end position="162"/>
    </location>
</feature>
<sequence>MFDHRHRIPPFGANFAAPFPPLDPFGAPFNPEASGYSNNFPINNLETPPTPVNSEPVQKYVIVIDGEVKIVDHPELLRKLRRQVEYYFSDENLVDDWYLKSIMDSEGWVTVREIAEFRKVKQLTKNLDVFQLLREALVTSNHVEIQLQEDKMRKSVVVHDPPDQAIPAPGQ</sequence>
<evidence type="ECO:0000259" key="3">
    <source>
        <dbReference type="PROSITE" id="PS50961"/>
    </source>
</evidence>
<dbReference type="PROSITE" id="PS50961">
    <property type="entry name" value="HTH_LA"/>
    <property type="match status" value="1"/>
</dbReference>
<reference evidence="4" key="1">
    <citation type="submission" date="2020-07" db="EMBL/GenBank/DDBJ databases">
        <authorList>
            <person name="Lin J."/>
        </authorList>
    </citation>
    <scope>NUCLEOTIDE SEQUENCE</scope>
</reference>
<dbReference type="AlphaFoldDB" id="A0A6V7Q769"/>
<evidence type="ECO:0000313" key="4">
    <source>
        <dbReference type="EMBL" id="CAD1838767.1"/>
    </source>
</evidence>
<dbReference type="InterPro" id="IPR045180">
    <property type="entry name" value="La_dom_prot"/>
</dbReference>
<dbReference type="Pfam" id="PF05383">
    <property type="entry name" value="La"/>
    <property type="match status" value="1"/>
</dbReference>
<dbReference type="SMART" id="SM00715">
    <property type="entry name" value="LA"/>
    <property type="match status" value="1"/>
</dbReference>
<dbReference type="InterPro" id="IPR036388">
    <property type="entry name" value="WH-like_DNA-bd_sf"/>
</dbReference>
<organism evidence="4">
    <name type="scientific">Ananas comosus var. bracteatus</name>
    <name type="common">red pineapple</name>
    <dbReference type="NCBI Taxonomy" id="296719"/>
    <lineage>
        <taxon>Eukaryota</taxon>
        <taxon>Viridiplantae</taxon>
        <taxon>Streptophyta</taxon>
        <taxon>Embryophyta</taxon>
        <taxon>Tracheophyta</taxon>
        <taxon>Spermatophyta</taxon>
        <taxon>Magnoliopsida</taxon>
        <taxon>Liliopsida</taxon>
        <taxon>Poales</taxon>
        <taxon>Bromeliaceae</taxon>
        <taxon>Bromelioideae</taxon>
        <taxon>Ananas</taxon>
    </lineage>
</organism>
<evidence type="ECO:0000256" key="2">
    <source>
        <dbReference type="PROSITE-ProRule" id="PRU00332"/>
    </source>
</evidence>
<keyword evidence="1 2" id="KW-0694">RNA-binding</keyword>
<dbReference type="GO" id="GO:0003723">
    <property type="term" value="F:RNA binding"/>
    <property type="evidence" value="ECO:0007669"/>
    <property type="project" value="UniProtKB-UniRule"/>
</dbReference>
<dbReference type="CDD" id="cd07323">
    <property type="entry name" value="LAM"/>
    <property type="match status" value="1"/>
</dbReference>